<gene>
    <name evidence="1" type="ORF">EJD97_021912</name>
</gene>
<name>A0A6N2AUQ8_SOLCI</name>
<reference evidence="1" key="1">
    <citation type="submission" date="2019-05" db="EMBL/GenBank/DDBJ databases">
        <title>The de novo reference genome and transcriptome assemblies of the wild tomato species Solanum chilense.</title>
        <authorList>
            <person name="Stam R."/>
            <person name="Nosenko T."/>
            <person name="Hoerger A.C."/>
            <person name="Stephan W."/>
            <person name="Seidel M.A."/>
            <person name="Kuhn J.M.M."/>
            <person name="Haberer G."/>
            <person name="Tellier A."/>
        </authorList>
    </citation>
    <scope>NUCLEOTIDE SEQUENCE</scope>
    <source>
        <tissue evidence="1">Mature leaves</tissue>
    </source>
</reference>
<comment type="caution">
    <text evidence="1">The sequence shown here is derived from an EMBL/GenBank/DDBJ whole genome shotgun (WGS) entry which is preliminary data.</text>
</comment>
<protein>
    <submittedName>
        <fullName evidence="1">Uncharacterized protein</fullName>
    </submittedName>
</protein>
<sequence length="243" mass="26916">MTKSISILQSCTGINNAYKSHYSSNSSFRFKDLNLKCFGSQQHSLSLFNSTKGRLNGDIIKRKFVVCCNGSLPTPPSSNPLNGWVVGILLSLVLPLFRFKWGSLLQIKNKVEDVIETVEEVVDGVEMMAEKIDEVAENIVSVLPDSQLKNVIKAVEEFSEDTAEAAHAAGDFIDQIQGEDVELVEEVVVPKEQLKNLSEKTAKVANAAEDLKDKKEKIIILGTDIIFKSLLNSPFYQGLRIKL</sequence>
<feature type="non-terminal residue" evidence="1">
    <location>
        <position position="243"/>
    </location>
</feature>
<organism evidence="1">
    <name type="scientific">Solanum chilense</name>
    <name type="common">Tomato</name>
    <name type="synonym">Lycopersicon chilense</name>
    <dbReference type="NCBI Taxonomy" id="4083"/>
    <lineage>
        <taxon>Eukaryota</taxon>
        <taxon>Viridiplantae</taxon>
        <taxon>Streptophyta</taxon>
        <taxon>Embryophyta</taxon>
        <taxon>Tracheophyta</taxon>
        <taxon>Spermatophyta</taxon>
        <taxon>Magnoliopsida</taxon>
        <taxon>eudicotyledons</taxon>
        <taxon>Gunneridae</taxon>
        <taxon>Pentapetalae</taxon>
        <taxon>asterids</taxon>
        <taxon>lamiids</taxon>
        <taxon>Solanales</taxon>
        <taxon>Solanaceae</taxon>
        <taxon>Solanoideae</taxon>
        <taxon>Solaneae</taxon>
        <taxon>Solanum</taxon>
        <taxon>Solanum subgen. Lycopersicon</taxon>
    </lineage>
</organism>
<accession>A0A6N2AUQ8</accession>
<dbReference type="PANTHER" id="PTHR33735">
    <property type="entry name" value="EXPRESSED PROTEIN"/>
    <property type="match status" value="1"/>
</dbReference>
<dbReference type="AlphaFoldDB" id="A0A6N2AUQ8"/>
<proteinExistence type="predicted"/>
<evidence type="ECO:0000313" key="1">
    <source>
        <dbReference type="EMBL" id="TMW86126.1"/>
    </source>
</evidence>
<dbReference type="EMBL" id="RXGB01006788">
    <property type="protein sequence ID" value="TMW86126.1"/>
    <property type="molecule type" value="Genomic_DNA"/>
</dbReference>
<dbReference type="PANTHER" id="PTHR33735:SF14">
    <property type="entry name" value="PHAGE CAPSID SCAFFOLDING PROTEIN (GPO) SERINE PEPTIDASE"/>
    <property type="match status" value="1"/>
</dbReference>